<name>A0A2P2MHP4_RHIMU</name>
<reference evidence="1" key="1">
    <citation type="submission" date="2018-02" db="EMBL/GenBank/DDBJ databases">
        <title>Rhizophora mucronata_Transcriptome.</title>
        <authorList>
            <person name="Meera S.P."/>
            <person name="Sreeshan A."/>
            <person name="Augustine A."/>
        </authorList>
    </citation>
    <scope>NUCLEOTIDE SEQUENCE</scope>
    <source>
        <tissue evidence="1">Leaf</tissue>
    </source>
</reference>
<dbReference type="EMBL" id="GGEC01049265">
    <property type="protein sequence ID" value="MBX29749.1"/>
    <property type="molecule type" value="Transcribed_RNA"/>
</dbReference>
<evidence type="ECO:0000313" key="1">
    <source>
        <dbReference type="EMBL" id="MBX29749.1"/>
    </source>
</evidence>
<sequence>MQAYDGYSCNMETIQQRLSRSCHVSYKLMAHAVVLNTNQLFAYDLLAKYNGYSKFTIAS</sequence>
<protein>
    <submittedName>
        <fullName evidence="1">Uncharacterized protein</fullName>
    </submittedName>
</protein>
<organism evidence="1">
    <name type="scientific">Rhizophora mucronata</name>
    <name type="common">Asiatic mangrove</name>
    <dbReference type="NCBI Taxonomy" id="61149"/>
    <lineage>
        <taxon>Eukaryota</taxon>
        <taxon>Viridiplantae</taxon>
        <taxon>Streptophyta</taxon>
        <taxon>Embryophyta</taxon>
        <taxon>Tracheophyta</taxon>
        <taxon>Spermatophyta</taxon>
        <taxon>Magnoliopsida</taxon>
        <taxon>eudicotyledons</taxon>
        <taxon>Gunneridae</taxon>
        <taxon>Pentapetalae</taxon>
        <taxon>rosids</taxon>
        <taxon>fabids</taxon>
        <taxon>Malpighiales</taxon>
        <taxon>Rhizophoraceae</taxon>
        <taxon>Rhizophora</taxon>
    </lineage>
</organism>
<dbReference type="AlphaFoldDB" id="A0A2P2MHP4"/>
<accession>A0A2P2MHP4</accession>
<proteinExistence type="predicted"/>